<keyword evidence="2" id="KW-0520">NAD</keyword>
<dbReference type="InterPro" id="IPR029154">
    <property type="entry name" value="HIBADH-like_NADP-bd"/>
</dbReference>
<dbReference type="Gene3D" id="3.40.50.720">
    <property type="entry name" value="NAD(P)-binding Rossmann-like Domain"/>
    <property type="match status" value="1"/>
</dbReference>
<sequence>MTERIGFIGLGNMGEPMTRNIAQAGFDLTVYDVDGERTARIAKEIGAKAAASPEDLGKASDIVVTMLPTGAIVRAVVLEQGLAQGLAPGSLIVDMSSSAPTTTVELGRTLAESGIGLIDAPVSGAVPRAKTGTLTIMAGTDDAAQLERARPVLQAMGEKIFPTGPLGTGHAMKALNNFSAAAGFAAASEALILGERFGLDPRTAVEIMNVSTGRNFSTEMTIPGEVLSGRFASGFALALLAKDVGIAAQLSRDLGADLPLVAQTDRWWDEALKAADGPADHTTAYRHWKAHADRE</sequence>
<organism evidence="6 7">
    <name type="scientific">Roseibium aggregatum</name>
    <dbReference type="NCBI Taxonomy" id="187304"/>
    <lineage>
        <taxon>Bacteria</taxon>
        <taxon>Pseudomonadati</taxon>
        <taxon>Pseudomonadota</taxon>
        <taxon>Alphaproteobacteria</taxon>
        <taxon>Hyphomicrobiales</taxon>
        <taxon>Stappiaceae</taxon>
        <taxon>Roseibium</taxon>
    </lineage>
</organism>
<comment type="caution">
    <text evidence="6">The sequence shown here is derived from an EMBL/GenBank/DDBJ whole genome shotgun (WGS) entry which is preliminary data.</text>
</comment>
<accession>A0A926S8F6</accession>
<gene>
    <name evidence="6" type="ORF">HK439_01225</name>
</gene>
<reference evidence="6" key="1">
    <citation type="submission" date="2020-05" db="EMBL/GenBank/DDBJ databases">
        <title>Identification of trans-AT polyketide cluster in two marine bacteria, producers of a novel glutaramide-containing polyketide sesbanimide D and analogs.</title>
        <authorList>
            <person name="Kacar D."/>
            <person name="Rodriguez P."/>
            <person name="Canedo L."/>
            <person name="Gonzalez E."/>
            <person name="Galan B."/>
            <person name="De La Calle F."/>
            <person name="Garcia J.L."/>
        </authorList>
    </citation>
    <scope>NUCLEOTIDE SEQUENCE</scope>
    <source>
        <strain evidence="6">PHM038</strain>
    </source>
</reference>
<dbReference type="GO" id="GO:0016616">
    <property type="term" value="F:oxidoreductase activity, acting on the CH-OH group of donors, NAD or NADP as acceptor"/>
    <property type="evidence" value="ECO:0007669"/>
    <property type="project" value="TreeGrafter"/>
</dbReference>
<feature type="domain" description="6-phosphogluconate dehydrogenase NADP-binding" evidence="4">
    <location>
        <begin position="4"/>
        <end position="161"/>
    </location>
</feature>
<dbReference type="Proteomes" id="UP000598467">
    <property type="component" value="Unassembled WGS sequence"/>
</dbReference>
<evidence type="ECO:0000259" key="4">
    <source>
        <dbReference type="Pfam" id="PF03446"/>
    </source>
</evidence>
<dbReference type="SUPFAM" id="SSF48179">
    <property type="entry name" value="6-phosphogluconate dehydrogenase C-terminal domain-like"/>
    <property type="match status" value="1"/>
</dbReference>
<feature type="domain" description="3-hydroxyisobutyrate dehydrogenase-like NAD-binding" evidence="5">
    <location>
        <begin position="167"/>
        <end position="287"/>
    </location>
</feature>
<dbReference type="EMBL" id="JABFCZ010000002">
    <property type="protein sequence ID" value="MBD1544869.1"/>
    <property type="molecule type" value="Genomic_DNA"/>
</dbReference>
<dbReference type="InterPro" id="IPR013328">
    <property type="entry name" value="6PGD_dom2"/>
</dbReference>
<dbReference type="Pfam" id="PF03446">
    <property type="entry name" value="NAD_binding_2"/>
    <property type="match status" value="1"/>
</dbReference>
<dbReference type="InterPro" id="IPR006115">
    <property type="entry name" value="6PGDH_NADP-bd"/>
</dbReference>
<dbReference type="Gene3D" id="1.10.1040.10">
    <property type="entry name" value="N-(1-d-carboxylethyl)-l-norvaline Dehydrogenase, domain 2"/>
    <property type="match status" value="1"/>
</dbReference>
<dbReference type="PANTHER" id="PTHR22981:SF7">
    <property type="entry name" value="3-HYDROXYISOBUTYRATE DEHYDROGENASE, MITOCHONDRIAL"/>
    <property type="match status" value="1"/>
</dbReference>
<dbReference type="InterPro" id="IPR015815">
    <property type="entry name" value="HIBADH-related"/>
</dbReference>
<proteinExistence type="predicted"/>
<dbReference type="PANTHER" id="PTHR22981">
    <property type="entry name" value="3-HYDROXYISOBUTYRATE DEHYDROGENASE-RELATED"/>
    <property type="match status" value="1"/>
</dbReference>
<keyword evidence="1" id="KW-0560">Oxidoreductase</keyword>
<evidence type="ECO:0000313" key="7">
    <source>
        <dbReference type="Proteomes" id="UP000598467"/>
    </source>
</evidence>
<evidence type="ECO:0000256" key="3">
    <source>
        <dbReference type="PIRSR" id="PIRSR000103-1"/>
    </source>
</evidence>
<dbReference type="GO" id="GO:0051287">
    <property type="term" value="F:NAD binding"/>
    <property type="evidence" value="ECO:0007669"/>
    <property type="project" value="InterPro"/>
</dbReference>
<evidence type="ECO:0000256" key="2">
    <source>
        <dbReference type="ARBA" id="ARBA00023027"/>
    </source>
</evidence>
<evidence type="ECO:0000259" key="5">
    <source>
        <dbReference type="Pfam" id="PF14833"/>
    </source>
</evidence>
<dbReference type="InterPro" id="IPR036291">
    <property type="entry name" value="NAD(P)-bd_dom_sf"/>
</dbReference>
<dbReference type="PIRSF" id="PIRSF000103">
    <property type="entry name" value="HIBADH"/>
    <property type="match status" value="1"/>
</dbReference>
<protein>
    <submittedName>
        <fullName evidence="6">NAD(P)-dependent oxidoreductase</fullName>
    </submittedName>
</protein>
<dbReference type="Pfam" id="PF14833">
    <property type="entry name" value="NAD_binding_11"/>
    <property type="match status" value="1"/>
</dbReference>
<dbReference type="AlphaFoldDB" id="A0A926S8F6"/>
<name>A0A926S8F6_9HYPH</name>
<dbReference type="GO" id="GO:0050661">
    <property type="term" value="F:NADP binding"/>
    <property type="evidence" value="ECO:0007669"/>
    <property type="project" value="InterPro"/>
</dbReference>
<dbReference type="InterPro" id="IPR008927">
    <property type="entry name" value="6-PGluconate_DH-like_C_sf"/>
</dbReference>
<evidence type="ECO:0000256" key="1">
    <source>
        <dbReference type="ARBA" id="ARBA00023002"/>
    </source>
</evidence>
<feature type="active site" evidence="3">
    <location>
        <position position="173"/>
    </location>
</feature>
<dbReference type="SUPFAM" id="SSF51735">
    <property type="entry name" value="NAD(P)-binding Rossmann-fold domains"/>
    <property type="match status" value="1"/>
</dbReference>
<evidence type="ECO:0000313" key="6">
    <source>
        <dbReference type="EMBL" id="MBD1544869.1"/>
    </source>
</evidence>